<feature type="compositionally biased region" description="Basic residues" evidence="13">
    <location>
        <begin position="20"/>
        <end position="30"/>
    </location>
</feature>
<evidence type="ECO:0000256" key="6">
    <source>
        <dbReference type="ARBA" id="ARBA00022801"/>
    </source>
</evidence>
<evidence type="ECO:0000256" key="11">
    <source>
        <dbReference type="PROSITE-ProRule" id="PRU00552"/>
    </source>
</evidence>
<comment type="subcellular location">
    <subcellularLocation>
        <location evidence="1">Nucleus</location>
        <location evidence="1">Nucleolus</location>
    </subcellularLocation>
</comment>
<comment type="caution">
    <text evidence="16">The sequence shown here is derived from an EMBL/GenBank/DDBJ whole genome shotgun (WGS) entry which is preliminary data.</text>
</comment>
<comment type="similarity">
    <text evidence="2">Belongs to the DEAD box helicase family. DDX5/DBP2 subfamily.</text>
</comment>
<dbReference type="GO" id="GO:0016787">
    <property type="term" value="F:hydrolase activity"/>
    <property type="evidence" value="ECO:0007669"/>
    <property type="project" value="UniProtKB-KW"/>
</dbReference>
<dbReference type="PROSITE" id="PS00039">
    <property type="entry name" value="DEAD_ATP_HELICASE"/>
    <property type="match status" value="1"/>
</dbReference>
<dbReference type="InterPro" id="IPR014001">
    <property type="entry name" value="Helicase_ATP-bd"/>
</dbReference>
<keyword evidence="6 12" id="KW-0378">Hydrolase</keyword>
<evidence type="ECO:0000256" key="9">
    <source>
        <dbReference type="ARBA" id="ARBA00023242"/>
    </source>
</evidence>
<dbReference type="InterPro" id="IPR000629">
    <property type="entry name" value="RNA-helicase_DEAD-box_CS"/>
</dbReference>
<dbReference type="PANTHER" id="PTHR47958">
    <property type="entry name" value="ATP-DEPENDENT RNA HELICASE DBP3"/>
    <property type="match status" value="1"/>
</dbReference>
<keyword evidence="5 12" id="KW-0547">Nucleotide-binding</keyword>
<keyword evidence="8 12" id="KW-0067">ATP-binding</keyword>
<evidence type="ECO:0000256" key="13">
    <source>
        <dbReference type="SAM" id="MobiDB-lite"/>
    </source>
</evidence>
<feature type="domain" description="Helicase ATP-binding" evidence="14">
    <location>
        <begin position="183"/>
        <end position="368"/>
    </location>
</feature>
<dbReference type="GO" id="GO:0005524">
    <property type="term" value="F:ATP binding"/>
    <property type="evidence" value="ECO:0007669"/>
    <property type="project" value="UniProtKB-KW"/>
</dbReference>
<dbReference type="InterPro" id="IPR044742">
    <property type="entry name" value="DEAD/DEAH_RhlB"/>
</dbReference>
<dbReference type="Proteomes" id="UP001190700">
    <property type="component" value="Unassembled WGS sequence"/>
</dbReference>
<protein>
    <submittedName>
        <fullName evidence="16">Uncharacterized protein</fullName>
    </submittedName>
</protein>
<dbReference type="GO" id="GO:0003724">
    <property type="term" value="F:RNA helicase activity"/>
    <property type="evidence" value="ECO:0007669"/>
    <property type="project" value="InterPro"/>
</dbReference>
<dbReference type="PROSITE" id="PS51195">
    <property type="entry name" value="Q_MOTIF"/>
    <property type="match status" value="1"/>
</dbReference>
<evidence type="ECO:0000256" key="1">
    <source>
        <dbReference type="ARBA" id="ARBA00004604"/>
    </source>
</evidence>
<evidence type="ECO:0000259" key="14">
    <source>
        <dbReference type="PROSITE" id="PS51192"/>
    </source>
</evidence>
<name>A0AAE0G0W5_9CHLO</name>
<feature type="domain" description="DEAD-box RNA helicase Q" evidence="15">
    <location>
        <begin position="152"/>
        <end position="180"/>
    </location>
</feature>
<evidence type="ECO:0000256" key="2">
    <source>
        <dbReference type="ARBA" id="ARBA00009334"/>
    </source>
</evidence>
<dbReference type="SUPFAM" id="SSF52540">
    <property type="entry name" value="P-loop containing nucleoside triphosphate hydrolases"/>
    <property type="match status" value="1"/>
</dbReference>
<keyword evidence="3" id="KW-0690">Ribosome biogenesis</keyword>
<evidence type="ECO:0000256" key="5">
    <source>
        <dbReference type="ARBA" id="ARBA00022741"/>
    </source>
</evidence>
<keyword evidence="17" id="KW-1185">Reference proteome</keyword>
<dbReference type="Pfam" id="PF00270">
    <property type="entry name" value="DEAD"/>
    <property type="match status" value="1"/>
</dbReference>
<sequence>MDIHKSVDLQLLTATGGAARHARRQARRQAKRDAQCSETQALPVPIPICGTVPGIAGNEAPTGNAEKGSAVPRVGAEHAGGLDPVPVESASPLEEQLTELLASTGPAAREARRKLKRKAKKKTESAPIARDIVQAVRNQVTVRGADSISPITSFSDAPFPAPLIHALKLAGYKEPSPIQAHSWPIAVSGQDLIAVAETGSGKTLCYLLPALAHIMAREKSDGRNAPRCLVLAPTRELVLQIQEVAVKYSSTVGVRAVAIYGGAPRGLQIQEVQDDPGLLISTPGRLLDFLCLHDSMKEEGGQAVLTLAAVRVLVLDEADRMLDMGFEPDIRKVVDVLPPKRQAMFFTATWPQEVEKVAAGLLTEPVEVHIGAGGAGGGQMLANADVTQVVLVVQQVEKGGALRAALAEAGGDELQGGSADNRVLQYQVGRNAAWGRAVG</sequence>
<evidence type="ECO:0000256" key="7">
    <source>
        <dbReference type="ARBA" id="ARBA00022806"/>
    </source>
</evidence>
<reference evidence="16 17" key="1">
    <citation type="journal article" date="2015" name="Genome Biol. Evol.">
        <title>Comparative Genomics of a Bacterivorous Green Alga Reveals Evolutionary Causalities and Consequences of Phago-Mixotrophic Mode of Nutrition.</title>
        <authorList>
            <person name="Burns J.A."/>
            <person name="Paasch A."/>
            <person name="Narechania A."/>
            <person name="Kim E."/>
        </authorList>
    </citation>
    <scope>NUCLEOTIDE SEQUENCE [LARGE SCALE GENOMIC DNA]</scope>
    <source>
        <strain evidence="16 17">PLY_AMNH</strain>
    </source>
</reference>
<dbReference type="AlphaFoldDB" id="A0AAE0G0W5"/>
<evidence type="ECO:0000256" key="8">
    <source>
        <dbReference type="ARBA" id="ARBA00022840"/>
    </source>
</evidence>
<dbReference type="EMBL" id="LGRX02010822">
    <property type="protein sequence ID" value="KAK3269647.1"/>
    <property type="molecule type" value="Genomic_DNA"/>
</dbReference>
<organism evidence="16 17">
    <name type="scientific">Cymbomonas tetramitiformis</name>
    <dbReference type="NCBI Taxonomy" id="36881"/>
    <lineage>
        <taxon>Eukaryota</taxon>
        <taxon>Viridiplantae</taxon>
        <taxon>Chlorophyta</taxon>
        <taxon>Pyramimonadophyceae</taxon>
        <taxon>Pyramimonadales</taxon>
        <taxon>Pyramimonadaceae</taxon>
        <taxon>Cymbomonas</taxon>
    </lineage>
</organism>
<evidence type="ECO:0000259" key="15">
    <source>
        <dbReference type="PROSITE" id="PS51195"/>
    </source>
</evidence>
<evidence type="ECO:0000256" key="3">
    <source>
        <dbReference type="ARBA" id="ARBA00022517"/>
    </source>
</evidence>
<feature type="region of interest" description="Disordered" evidence="13">
    <location>
        <begin position="16"/>
        <end position="38"/>
    </location>
</feature>
<dbReference type="PROSITE" id="PS51192">
    <property type="entry name" value="HELICASE_ATP_BIND_1"/>
    <property type="match status" value="1"/>
</dbReference>
<dbReference type="CDD" id="cd00268">
    <property type="entry name" value="DEADc"/>
    <property type="match status" value="1"/>
</dbReference>
<keyword evidence="4" id="KW-0698">rRNA processing</keyword>
<evidence type="ECO:0000256" key="4">
    <source>
        <dbReference type="ARBA" id="ARBA00022552"/>
    </source>
</evidence>
<evidence type="ECO:0000256" key="10">
    <source>
        <dbReference type="ARBA" id="ARBA00037449"/>
    </source>
</evidence>
<accession>A0AAE0G0W5</accession>
<evidence type="ECO:0000313" key="17">
    <source>
        <dbReference type="Proteomes" id="UP001190700"/>
    </source>
</evidence>
<dbReference type="GO" id="GO:0003676">
    <property type="term" value="F:nucleic acid binding"/>
    <property type="evidence" value="ECO:0007669"/>
    <property type="project" value="InterPro"/>
</dbReference>
<dbReference type="InterPro" id="IPR011545">
    <property type="entry name" value="DEAD/DEAH_box_helicase_dom"/>
</dbReference>
<gene>
    <name evidence="16" type="ORF">CYMTET_21922</name>
</gene>
<keyword evidence="7 12" id="KW-0347">Helicase</keyword>
<proteinExistence type="inferred from homology"/>
<dbReference type="InterPro" id="IPR027417">
    <property type="entry name" value="P-loop_NTPase"/>
</dbReference>
<dbReference type="InterPro" id="IPR014014">
    <property type="entry name" value="RNA_helicase_DEAD_Q_motif"/>
</dbReference>
<feature type="short sequence motif" description="Q motif" evidence="11">
    <location>
        <begin position="152"/>
        <end position="180"/>
    </location>
</feature>
<evidence type="ECO:0000256" key="12">
    <source>
        <dbReference type="RuleBase" id="RU000492"/>
    </source>
</evidence>
<evidence type="ECO:0000313" key="16">
    <source>
        <dbReference type="EMBL" id="KAK3269647.1"/>
    </source>
</evidence>
<dbReference type="Gene3D" id="3.40.50.300">
    <property type="entry name" value="P-loop containing nucleotide triphosphate hydrolases"/>
    <property type="match status" value="1"/>
</dbReference>
<dbReference type="SMART" id="SM00487">
    <property type="entry name" value="DEXDc"/>
    <property type="match status" value="1"/>
</dbReference>
<comment type="function">
    <text evidence="10">ATP-dependent RNA helicase required for 60S ribosomal subunit synthesis. Involved in efficient pre-rRNA processing, predominantly at site A3, which is necessary for the normal formation of 25S and 5.8S rRNAs.</text>
</comment>
<keyword evidence="9" id="KW-0539">Nucleus</keyword>